<dbReference type="InterPro" id="IPR011249">
    <property type="entry name" value="Metalloenz_LuxS/M16"/>
</dbReference>
<dbReference type="Pfam" id="PF00675">
    <property type="entry name" value="Peptidase_M16"/>
    <property type="match status" value="1"/>
</dbReference>
<organism evidence="5 6">
    <name type="scientific">Candidatus Woesebacteria bacterium RIFCSPLOWO2_01_FULL_39_14</name>
    <dbReference type="NCBI Taxonomy" id="1802518"/>
    <lineage>
        <taxon>Bacteria</taxon>
        <taxon>Candidatus Woeseibacteriota</taxon>
    </lineage>
</organism>
<feature type="domain" description="Peptidase M16 N-terminal" evidence="3">
    <location>
        <begin position="20"/>
        <end position="159"/>
    </location>
</feature>
<reference evidence="5 6" key="1">
    <citation type="journal article" date="2016" name="Nat. Commun.">
        <title>Thousands of microbial genomes shed light on interconnected biogeochemical processes in an aquifer system.</title>
        <authorList>
            <person name="Anantharaman K."/>
            <person name="Brown C.T."/>
            <person name="Hug L.A."/>
            <person name="Sharon I."/>
            <person name="Castelle C.J."/>
            <person name="Probst A.J."/>
            <person name="Thomas B.C."/>
            <person name="Singh A."/>
            <person name="Wilkins M.J."/>
            <person name="Karaoz U."/>
            <person name="Brodie E.L."/>
            <person name="Williams K.H."/>
            <person name="Hubbard S.S."/>
            <person name="Banfield J.F."/>
        </authorList>
    </citation>
    <scope>NUCLEOTIDE SEQUENCE [LARGE SCALE GENOMIC DNA]</scope>
</reference>
<dbReference type="PROSITE" id="PS00143">
    <property type="entry name" value="INSULINASE"/>
    <property type="match status" value="1"/>
</dbReference>
<dbReference type="Pfam" id="PF05193">
    <property type="entry name" value="Peptidase_M16_C"/>
    <property type="match status" value="1"/>
</dbReference>
<dbReference type="GO" id="GO:0006508">
    <property type="term" value="P:proteolysis"/>
    <property type="evidence" value="ECO:0007669"/>
    <property type="project" value="InterPro"/>
</dbReference>
<dbReference type="InterPro" id="IPR007863">
    <property type="entry name" value="Peptidase_M16_C"/>
</dbReference>
<dbReference type="GO" id="GO:0004222">
    <property type="term" value="F:metalloendopeptidase activity"/>
    <property type="evidence" value="ECO:0007669"/>
    <property type="project" value="InterPro"/>
</dbReference>
<dbReference type="SUPFAM" id="SSF63411">
    <property type="entry name" value="LuxS/MPP-like metallohydrolase"/>
    <property type="match status" value="2"/>
</dbReference>
<accession>A0A1F8BGE1</accession>
<evidence type="ECO:0000259" key="4">
    <source>
        <dbReference type="Pfam" id="PF05193"/>
    </source>
</evidence>
<evidence type="ECO:0000313" key="5">
    <source>
        <dbReference type="EMBL" id="OGM62435.1"/>
    </source>
</evidence>
<comment type="caution">
    <text evidence="5">The sequence shown here is derived from an EMBL/GenBank/DDBJ whole genome shotgun (WGS) entry which is preliminary data.</text>
</comment>
<dbReference type="GO" id="GO:0046872">
    <property type="term" value="F:metal ion binding"/>
    <property type="evidence" value="ECO:0007669"/>
    <property type="project" value="InterPro"/>
</dbReference>
<dbReference type="InterPro" id="IPR011765">
    <property type="entry name" value="Pept_M16_N"/>
</dbReference>
<evidence type="ECO:0000259" key="3">
    <source>
        <dbReference type="Pfam" id="PF00675"/>
    </source>
</evidence>
<dbReference type="InterPro" id="IPR001431">
    <property type="entry name" value="Pept_M16_Zn_BS"/>
</dbReference>
<dbReference type="Gene3D" id="3.30.830.10">
    <property type="entry name" value="Metalloenzyme, LuxS/M16 peptidase-like"/>
    <property type="match status" value="2"/>
</dbReference>
<feature type="domain" description="Peptidase M16 C-terminal" evidence="4">
    <location>
        <begin position="168"/>
        <end position="343"/>
    </location>
</feature>
<evidence type="ECO:0000313" key="6">
    <source>
        <dbReference type="Proteomes" id="UP000177060"/>
    </source>
</evidence>
<evidence type="ECO:0000256" key="1">
    <source>
        <dbReference type="ARBA" id="ARBA00007261"/>
    </source>
</evidence>
<evidence type="ECO:0000256" key="2">
    <source>
        <dbReference type="RuleBase" id="RU004447"/>
    </source>
</evidence>
<gene>
    <name evidence="5" type="ORF">A3A52_01935</name>
</gene>
<comment type="similarity">
    <text evidence="1 2">Belongs to the peptidase M16 family.</text>
</comment>
<evidence type="ECO:0008006" key="7">
    <source>
        <dbReference type="Google" id="ProtNLM"/>
    </source>
</evidence>
<dbReference type="InterPro" id="IPR050361">
    <property type="entry name" value="MPP/UQCRC_Complex"/>
</dbReference>
<name>A0A1F8BGE1_9BACT</name>
<dbReference type="EMBL" id="MGHE01000031">
    <property type="protein sequence ID" value="OGM62435.1"/>
    <property type="molecule type" value="Genomic_DNA"/>
</dbReference>
<sequence length="424" mass="47827">MDYKLTTLPNGLWILTIPMPSLESATVTVWVKTGSRNEDKKLQGISHFLEHMAFKGSKKYPSPVAVTGFLDGLGSEYNAGTSHEWTNFYVKVRVGILEKAFEILSEVIVNPILDSQEIDKEKGTILEEIAMHEDTPMEKIGDVFQETIYPEHPLGRDIAGVPESVKAFKRQDFMKYRQNHYGSNNMLITVAGGISEKIVLNLAKKYFSGLGFVKKPEVEKFTKSQNKMKVKVVNKKTEQAHFILGYPAYSRTHKDRYGESVLSIILGKGMSSRLFNEIRWKRGLAYAIYTSAARFIDTGYLATYEGVDPNNCEEALKVTLDQIYGLAEGKYPIKDKEIRKAKEYIKGRTALALEDTAAVNDFFGERALFHGSIETPEEVLEKIEKVTIGDVVRVAKDIFKKQKLNLAIIGPFKDKEKFSKILNG</sequence>
<dbReference type="Proteomes" id="UP000177060">
    <property type="component" value="Unassembled WGS sequence"/>
</dbReference>
<dbReference type="AlphaFoldDB" id="A0A1F8BGE1"/>
<dbReference type="PANTHER" id="PTHR11851">
    <property type="entry name" value="METALLOPROTEASE"/>
    <property type="match status" value="1"/>
</dbReference>
<dbReference type="PANTHER" id="PTHR11851:SF49">
    <property type="entry name" value="MITOCHONDRIAL-PROCESSING PEPTIDASE SUBUNIT ALPHA"/>
    <property type="match status" value="1"/>
</dbReference>
<protein>
    <recommendedName>
        <fullName evidence="7">Peptidase M16</fullName>
    </recommendedName>
</protein>
<proteinExistence type="inferred from homology"/>